<evidence type="ECO:0000313" key="2">
    <source>
        <dbReference type="Proteomes" id="UP001159363"/>
    </source>
</evidence>
<reference evidence="1 2" key="1">
    <citation type="submission" date="2023-02" db="EMBL/GenBank/DDBJ databases">
        <title>LHISI_Scaffold_Assembly.</title>
        <authorList>
            <person name="Stuart O.P."/>
            <person name="Cleave R."/>
            <person name="Magrath M.J.L."/>
            <person name="Mikheyev A.S."/>
        </authorList>
    </citation>
    <scope>NUCLEOTIDE SEQUENCE [LARGE SCALE GENOMIC DNA]</scope>
    <source>
        <strain evidence="1">Daus_M_001</strain>
        <tissue evidence="1">Leg muscle</tissue>
    </source>
</reference>
<keyword evidence="2" id="KW-1185">Reference proteome</keyword>
<protein>
    <recommendedName>
        <fullName evidence="3">FERM domain-containing protein</fullName>
    </recommendedName>
</protein>
<comment type="caution">
    <text evidence="1">The sequence shown here is derived from an EMBL/GenBank/DDBJ whole genome shotgun (WGS) entry which is preliminary data.</text>
</comment>
<name>A0ABQ9G6Y1_9NEOP</name>
<evidence type="ECO:0008006" key="3">
    <source>
        <dbReference type="Google" id="ProtNLM"/>
    </source>
</evidence>
<gene>
    <name evidence="1" type="ORF">PR048_032024</name>
</gene>
<proteinExistence type="predicted"/>
<sequence>MLLSRLLHEKAQECERFDGSPSLRYKCFWPCIRGSQDLYCVLQLLRSYKLEYKHKPLQYEVTFMYAPHGPLRFKVTLR</sequence>
<organism evidence="1 2">
    <name type="scientific">Dryococelus australis</name>
    <dbReference type="NCBI Taxonomy" id="614101"/>
    <lineage>
        <taxon>Eukaryota</taxon>
        <taxon>Metazoa</taxon>
        <taxon>Ecdysozoa</taxon>
        <taxon>Arthropoda</taxon>
        <taxon>Hexapoda</taxon>
        <taxon>Insecta</taxon>
        <taxon>Pterygota</taxon>
        <taxon>Neoptera</taxon>
        <taxon>Polyneoptera</taxon>
        <taxon>Phasmatodea</taxon>
        <taxon>Verophasmatodea</taxon>
        <taxon>Anareolatae</taxon>
        <taxon>Phasmatidae</taxon>
        <taxon>Eurycanthinae</taxon>
        <taxon>Dryococelus</taxon>
    </lineage>
</organism>
<accession>A0ABQ9G6Y1</accession>
<dbReference type="Proteomes" id="UP001159363">
    <property type="component" value="Chromosome 14"/>
</dbReference>
<evidence type="ECO:0000313" key="1">
    <source>
        <dbReference type="EMBL" id="KAJ8868215.1"/>
    </source>
</evidence>
<dbReference type="EMBL" id="JARBHB010000015">
    <property type="protein sequence ID" value="KAJ8868215.1"/>
    <property type="molecule type" value="Genomic_DNA"/>
</dbReference>